<dbReference type="SUPFAM" id="SSF52833">
    <property type="entry name" value="Thioredoxin-like"/>
    <property type="match status" value="1"/>
</dbReference>
<dbReference type="Gene3D" id="3.40.30.10">
    <property type="entry name" value="Glutaredoxin"/>
    <property type="match status" value="1"/>
</dbReference>
<keyword evidence="3" id="KW-1185">Reference proteome</keyword>
<proteinExistence type="predicted"/>
<dbReference type="Pfam" id="PF01323">
    <property type="entry name" value="DSBA"/>
    <property type="match status" value="1"/>
</dbReference>
<dbReference type="EMBL" id="CALYLK010000001">
    <property type="protein sequence ID" value="CAH8190818.1"/>
    <property type="molecule type" value="Genomic_DNA"/>
</dbReference>
<accession>A0ABM9FHS9</accession>
<protein>
    <submittedName>
        <fullName evidence="2">Protein-disulfide isomerase</fullName>
    </submittedName>
</protein>
<dbReference type="Proteomes" id="UP001152658">
    <property type="component" value="Unassembled WGS sequence"/>
</dbReference>
<dbReference type="PANTHER" id="PTHR13887">
    <property type="entry name" value="GLUTATHIONE S-TRANSFERASE KAPPA"/>
    <property type="match status" value="1"/>
</dbReference>
<reference evidence="2" key="1">
    <citation type="submission" date="2022-06" db="EMBL/GenBank/DDBJ databases">
        <authorList>
            <person name="Goudenege D."/>
            <person name="Le Roux F."/>
        </authorList>
    </citation>
    <scope>NUCLEOTIDE SEQUENCE</scope>
    <source>
        <strain evidence="2">12-063</strain>
    </source>
</reference>
<feature type="domain" description="DSBA-like thioredoxin" evidence="1">
    <location>
        <begin position="24"/>
        <end position="195"/>
    </location>
</feature>
<dbReference type="InterPro" id="IPR001853">
    <property type="entry name" value="DSBA-like_thioredoxin_dom"/>
</dbReference>
<evidence type="ECO:0000259" key="1">
    <source>
        <dbReference type="Pfam" id="PF01323"/>
    </source>
</evidence>
<dbReference type="PANTHER" id="PTHR13887:SF51">
    <property type="entry name" value="DSBA FAMILY PROTEIN"/>
    <property type="match status" value="1"/>
</dbReference>
<organism evidence="2 3">
    <name type="scientific">Vibrio aestuarianus</name>
    <dbReference type="NCBI Taxonomy" id="28171"/>
    <lineage>
        <taxon>Bacteria</taxon>
        <taxon>Pseudomonadati</taxon>
        <taxon>Pseudomonadota</taxon>
        <taxon>Gammaproteobacteria</taxon>
        <taxon>Vibrionales</taxon>
        <taxon>Vibrionaceae</taxon>
        <taxon>Vibrio</taxon>
    </lineage>
</organism>
<evidence type="ECO:0000313" key="2">
    <source>
        <dbReference type="EMBL" id="CAH8190818.1"/>
    </source>
</evidence>
<comment type="caution">
    <text evidence="2">The sequence shown here is derived from an EMBL/GenBank/DDBJ whole genome shotgun (WGS) entry which is preliminary data.</text>
</comment>
<dbReference type="CDD" id="cd03025">
    <property type="entry name" value="DsbA_FrnE_like"/>
    <property type="match status" value="1"/>
</dbReference>
<keyword evidence="2" id="KW-0413">Isomerase</keyword>
<dbReference type="GO" id="GO:0016853">
    <property type="term" value="F:isomerase activity"/>
    <property type="evidence" value="ECO:0007669"/>
    <property type="project" value="UniProtKB-KW"/>
</dbReference>
<gene>
    <name evidence="2" type="ORF">VAE063_1000220</name>
</gene>
<dbReference type="InterPro" id="IPR036249">
    <property type="entry name" value="Thioredoxin-like_sf"/>
</dbReference>
<sequence>MPFYNTDHKQELERALEMTNIHYIFDPMCGWCYGAASLIEQLSDIENGTLHLHPGGMIERSPLSDDFRKRVLQADQHIAQQTGAKFGDEYIAKITNGEPVILDSYITVQAILAAQSWGKAGIAMLKKIQQAHYQQGLPVAEQKTLLALAQELGIEASHWEQAMLNAKGALEETINQTHGLMDKLNVAGFPSLAYEKNGHWHKVSVSSFYNKPQKWSEFWQQVITE</sequence>
<name>A0ABM9FHS9_9VIBR</name>
<evidence type="ECO:0000313" key="3">
    <source>
        <dbReference type="Proteomes" id="UP001152658"/>
    </source>
</evidence>